<dbReference type="PANTHER" id="PTHR31528">
    <property type="entry name" value="4-AMINO-5-HYDROXYMETHYL-2-METHYLPYRIMIDINE PHOSPHATE SYNTHASE THI11-RELATED"/>
    <property type="match status" value="1"/>
</dbReference>
<comment type="caution">
    <text evidence="13">The sequence shown here is derived from an EMBL/GenBank/DDBJ whole genome shotgun (WGS) entry which is preliminary data.</text>
</comment>
<keyword evidence="5" id="KW-0808">Transferase</keyword>
<comment type="similarity">
    <text evidence="3 11">Belongs to the NMT1/THI5 family.</text>
</comment>
<accession>A0A1V8TJX2</accession>
<comment type="pathway">
    <text evidence="2 11">Cofactor biosynthesis; thiamine diphosphate biosynthesis.</text>
</comment>
<dbReference type="PANTHER" id="PTHR31528:SF1">
    <property type="entry name" value="4-AMINO-5-HYDROXYMETHYL-2-METHYLPYRIMIDINE PHOSPHATE SYNTHASE THI11-RELATED"/>
    <property type="match status" value="1"/>
</dbReference>
<evidence type="ECO:0000256" key="1">
    <source>
        <dbReference type="ARBA" id="ARBA00003469"/>
    </source>
</evidence>
<keyword evidence="8 11" id="KW-0784">Thiamine biosynthesis</keyword>
<dbReference type="GO" id="GO:0016740">
    <property type="term" value="F:transferase activity"/>
    <property type="evidence" value="ECO:0007669"/>
    <property type="project" value="UniProtKB-KW"/>
</dbReference>
<evidence type="ECO:0000259" key="12">
    <source>
        <dbReference type="Pfam" id="PF09084"/>
    </source>
</evidence>
<evidence type="ECO:0000256" key="7">
    <source>
        <dbReference type="ARBA" id="ARBA00022898"/>
    </source>
</evidence>
<keyword evidence="6" id="KW-0479">Metal-binding</keyword>
<dbReference type="OrthoDB" id="434407at2759"/>
<gene>
    <name evidence="13" type="ORF">B0A48_03265</name>
</gene>
<dbReference type="GO" id="GO:0009229">
    <property type="term" value="P:thiamine diphosphate biosynthetic process"/>
    <property type="evidence" value="ECO:0007669"/>
    <property type="project" value="UniProtKB-UniRule"/>
</dbReference>
<dbReference type="Pfam" id="PF09084">
    <property type="entry name" value="NMT1"/>
    <property type="match status" value="1"/>
</dbReference>
<evidence type="ECO:0000256" key="11">
    <source>
        <dbReference type="RuleBase" id="RU367015"/>
    </source>
</evidence>
<dbReference type="InParanoid" id="A0A1V8TJX2"/>
<comment type="function">
    <text evidence="1 11">Responsible for the formation of the pyrimidine heterocycle in the thiamine biosynthesis pathway. Catalyzes the formation of hydroxymethylpyrimidine phosphate (HMP-P) from histidine and pyridoxal phosphate (PLP). The protein uses PLP and the active site histidine to form HMP-P, generating an inactive enzyme. The enzyme can only undergo a single turnover, which suggests it is a suicide enzyme.</text>
</comment>
<sequence>MSSTKPIPLRIALDWTPNTLHTGLLLALSQNLYASSNPPLTVTLISPDLSNYVTPAKQVEQGTADLAIVPSESVIAYAESAKPGVKLQAIYAICQKDASAIVSTTVKTIGELGREGKKYGSYNARYEDSTIRALIQQDGGEGSKLGIEKDTGKGDLFERVKQGELDATWIFLPWEGVEAELEGKELSVFPVSGSEGKGVPYGYSPVIARNAAAKAGVSEEALRAFCKATRKGYEIAMQAEREKGVVGLLSEKCGENRSRDFLTRSQQSVNQYYGGEGELGSMRKERWEEWVAWLREQDLVKADIDVDGLWTNNYLG</sequence>
<name>A0A1V8TJX2_9PEZI</name>
<dbReference type="Gene3D" id="3.40.190.10">
    <property type="entry name" value="Periplasmic binding protein-like II"/>
    <property type="match status" value="2"/>
</dbReference>
<comment type="cofactor">
    <cofactor evidence="11">
        <name>Fe cation</name>
        <dbReference type="ChEBI" id="CHEBI:24875"/>
    </cofactor>
</comment>
<proteinExistence type="inferred from homology"/>
<evidence type="ECO:0000256" key="3">
    <source>
        <dbReference type="ARBA" id="ARBA00009406"/>
    </source>
</evidence>
<evidence type="ECO:0000256" key="6">
    <source>
        <dbReference type="ARBA" id="ARBA00022723"/>
    </source>
</evidence>
<dbReference type="InterPro" id="IPR015168">
    <property type="entry name" value="SsuA/THI5"/>
</dbReference>
<evidence type="ECO:0000313" key="14">
    <source>
        <dbReference type="Proteomes" id="UP000192596"/>
    </source>
</evidence>
<evidence type="ECO:0000256" key="8">
    <source>
        <dbReference type="ARBA" id="ARBA00022977"/>
    </source>
</evidence>
<dbReference type="EMBL" id="NAJO01000006">
    <property type="protein sequence ID" value="OQO11538.1"/>
    <property type="molecule type" value="Genomic_DNA"/>
</dbReference>
<feature type="domain" description="SsuA/THI5-like" evidence="12">
    <location>
        <begin position="18"/>
        <end position="238"/>
    </location>
</feature>
<keyword evidence="9 11" id="KW-0408">Iron</keyword>
<comment type="catalytic activity">
    <reaction evidence="10">
        <text>N(6)-(pyridoxal phosphate)-L-lysyl-[4-amino-5-hydroxymethyl-2-methylpyrimidine phosphate synthase] + L-histidyl-[4-amino-5-hydroxymethyl-2-methylpyrimidine phosphate synthase] + 2 Fe(3+) + 4 H2O = L-lysyl-[4-amino-5-hydroxymethyl-2-methylpyrimidine phosphate synthase] + (2S)-2-amino-5-hydroxy-4-oxopentanoyl-[4-amino-5-hydroxymethyl-2-methylpyrimidine phosphate synthase] + 4-amino-2-methyl-5-(phosphooxymethyl)pyrimidine + 3-oxopropanoate + 2 Fe(2+) + 2 H(+)</text>
        <dbReference type="Rhea" id="RHEA:65756"/>
        <dbReference type="Rhea" id="RHEA-COMP:16892"/>
        <dbReference type="Rhea" id="RHEA-COMP:16893"/>
        <dbReference type="Rhea" id="RHEA-COMP:16894"/>
        <dbReference type="Rhea" id="RHEA-COMP:16895"/>
        <dbReference type="ChEBI" id="CHEBI:15377"/>
        <dbReference type="ChEBI" id="CHEBI:15378"/>
        <dbReference type="ChEBI" id="CHEBI:29033"/>
        <dbReference type="ChEBI" id="CHEBI:29034"/>
        <dbReference type="ChEBI" id="CHEBI:29969"/>
        <dbReference type="ChEBI" id="CHEBI:29979"/>
        <dbReference type="ChEBI" id="CHEBI:33190"/>
        <dbReference type="ChEBI" id="CHEBI:58354"/>
        <dbReference type="ChEBI" id="CHEBI:143915"/>
        <dbReference type="ChEBI" id="CHEBI:157692"/>
    </reaction>
    <physiologicalReaction direction="left-to-right" evidence="10">
        <dbReference type="Rhea" id="RHEA:65757"/>
    </physiologicalReaction>
</comment>
<evidence type="ECO:0000256" key="4">
    <source>
        <dbReference type="ARBA" id="ARBA00011738"/>
    </source>
</evidence>
<evidence type="ECO:0000313" key="13">
    <source>
        <dbReference type="EMBL" id="OQO11538.1"/>
    </source>
</evidence>
<keyword evidence="7 11" id="KW-0663">Pyridoxal phosphate</keyword>
<dbReference type="GO" id="GO:0009228">
    <property type="term" value="P:thiamine biosynthetic process"/>
    <property type="evidence" value="ECO:0007669"/>
    <property type="project" value="UniProtKB-UniRule"/>
</dbReference>
<dbReference type="InterPro" id="IPR027939">
    <property type="entry name" value="NMT1/THI5"/>
</dbReference>
<dbReference type="Proteomes" id="UP000192596">
    <property type="component" value="Unassembled WGS sequence"/>
</dbReference>
<dbReference type="GO" id="GO:0046872">
    <property type="term" value="F:metal ion binding"/>
    <property type="evidence" value="ECO:0007669"/>
    <property type="project" value="UniProtKB-KW"/>
</dbReference>
<reference evidence="14" key="1">
    <citation type="submission" date="2017-03" db="EMBL/GenBank/DDBJ databases">
        <title>Genomes of endolithic fungi from Antarctica.</title>
        <authorList>
            <person name="Coleine C."/>
            <person name="Masonjones S."/>
            <person name="Stajich J.E."/>
        </authorList>
    </citation>
    <scope>NUCLEOTIDE SEQUENCE [LARGE SCALE GENOMIC DNA]</scope>
    <source>
        <strain evidence="14">CCFEE 5527</strain>
    </source>
</reference>
<dbReference type="UniPathway" id="UPA00060"/>
<comment type="subunit">
    <text evidence="4 11">Homodimer.</text>
</comment>
<evidence type="ECO:0000256" key="5">
    <source>
        <dbReference type="ARBA" id="ARBA00022679"/>
    </source>
</evidence>
<evidence type="ECO:0000256" key="2">
    <source>
        <dbReference type="ARBA" id="ARBA00004948"/>
    </source>
</evidence>
<evidence type="ECO:0000256" key="9">
    <source>
        <dbReference type="ARBA" id="ARBA00023004"/>
    </source>
</evidence>
<dbReference type="AlphaFoldDB" id="A0A1V8TJX2"/>
<dbReference type="SUPFAM" id="SSF53850">
    <property type="entry name" value="Periplasmic binding protein-like II"/>
    <property type="match status" value="1"/>
</dbReference>
<protein>
    <recommendedName>
        <fullName evidence="11">4-amino-5-hydroxymethyl-2-methylpyrimidine phosphate synthase</fullName>
        <shortName evidence="11">HMP-P synthase</shortName>
        <shortName evidence="11">Hydroxymethylpyrimidine phosphate synthase</shortName>
    </recommendedName>
</protein>
<organism evidence="13 14">
    <name type="scientific">Cryoendolithus antarcticus</name>
    <dbReference type="NCBI Taxonomy" id="1507870"/>
    <lineage>
        <taxon>Eukaryota</taxon>
        <taxon>Fungi</taxon>
        <taxon>Dikarya</taxon>
        <taxon>Ascomycota</taxon>
        <taxon>Pezizomycotina</taxon>
        <taxon>Dothideomycetes</taxon>
        <taxon>Dothideomycetidae</taxon>
        <taxon>Cladosporiales</taxon>
        <taxon>Cladosporiaceae</taxon>
        <taxon>Cryoendolithus</taxon>
    </lineage>
</organism>
<keyword evidence="14" id="KW-1185">Reference proteome</keyword>
<evidence type="ECO:0000256" key="10">
    <source>
        <dbReference type="ARBA" id="ARBA00048179"/>
    </source>
</evidence>